<evidence type="ECO:0000313" key="2">
    <source>
        <dbReference type="Proteomes" id="UP000279962"/>
    </source>
</evidence>
<proteinExistence type="predicted"/>
<dbReference type="EMBL" id="CP033133">
    <property type="protein sequence ID" value="AYO55748.1"/>
    <property type="molecule type" value="Genomic_DNA"/>
</dbReference>
<organism evidence="1 2">
    <name type="scientific">Acinetobacter wuhouensis</name>
    <dbReference type="NCBI Taxonomy" id="1879050"/>
    <lineage>
        <taxon>Bacteria</taxon>
        <taxon>Pseudomonadati</taxon>
        <taxon>Pseudomonadota</taxon>
        <taxon>Gammaproteobacteria</taxon>
        <taxon>Moraxellales</taxon>
        <taxon>Moraxellaceae</taxon>
        <taxon>Acinetobacter</taxon>
    </lineage>
</organism>
<dbReference type="Proteomes" id="UP000279962">
    <property type="component" value="Chromosome"/>
</dbReference>
<gene>
    <name evidence="1" type="ORF">CDG68_19795</name>
</gene>
<dbReference type="Pfam" id="PF09844">
    <property type="entry name" value="DUF2071"/>
    <property type="match status" value="1"/>
</dbReference>
<name>A0A3G2T654_9GAMM</name>
<accession>A0A3G2T654</accession>
<dbReference type="InterPro" id="IPR018644">
    <property type="entry name" value="DUF2071"/>
</dbReference>
<protein>
    <recommendedName>
        <fullName evidence="3">DUF2071 domain-containing protein</fullName>
    </recommendedName>
</protein>
<dbReference type="AlphaFoldDB" id="A0A3G2T654"/>
<dbReference type="RefSeq" id="WP_087553119.1">
    <property type="nucleotide sequence ID" value="NZ_CP033133.1"/>
</dbReference>
<evidence type="ECO:0008006" key="3">
    <source>
        <dbReference type="Google" id="ProtNLM"/>
    </source>
</evidence>
<reference evidence="1 2" key="1">
    <citation type="submission" date="2018-10" db="EMBL/GenBank/DDBJ databases">
        <title>The complete genome of Acinetobacter wuhouensis strain WCHAW010062.</title>
        <authorList>
            <person name="Hu Y."/>
            <person name="Long H."/>
            <person name="Feng Y."/>
            <person name="Zong Z."/>
        </authorList>
    </citation>
    <scope>NUCLEOTIDE SEQUENCE [LARGE SCALE GENOMIC DNA]</scope>
    <source>
        <strain evidence="1 2">WCHAW010062</strain>
    </source>
</reference>
<sequence length="282" mass="33697">MNRHQIKNKDLNWIMKFIAYLVQSSWLLNLRRALMRVFPFFKLQSRVKNIVYLSWLVDIENVRSRYPKHVQLWGKQGKTIFTILTYQHEHFGFAFLGWFRKLMPSPKQSNWRFYIEPQQQDKTVIFEQVVVDQKLYVLSGRLASDAMPAQFAQPFIHQKNNLQIHTQLHVDERYQLSSTVEISTDQQLPKTWQDLFSSWDEAIRYLVDQDHAWVEWVDQPEKMSQGDIEMPFDFNQIQAAKVLDIHCPLLKDWGVNEQKVFAFVVPELDFYVRNESVLKLDS</sequence>
<evidence type="ECO:0000313" key="1">
    <source>
        <dbReference type="EMBL" id="AYO55748.1"/>
    </source>
</evidence>